<dbReference type="CTD" id="20198092"/>
<evidence type="ECO:0000256" key="3">
    <source>
        <dbReference type="ARBA" id="ARBA00022833"/>
    </source>
</evidence>
<protein>
    <recommendedName>
        <fullName evidence="4">FLYWCH-type domain-containing protein</fullName>
    </recommendedName>
</protein>
<organism evidence="6 7">
    <name type="scientific">Helobdella robusta</name>
    <name type="common">Californian leech</name>
    <dbReference type="NCBI Taxonomy" id="6412"/>
    <lineage>
        <taxon>Eukaryota</taxon>
        <taxon>Metazoa</taxon>
        <taxon>Spiralia</taxon>
        <taxon>Lophotrochozoa</taxon>
        <taxon>Annelida</taxon>
        <taxon>Clitellata</taxon>
        <taxon>Hirudinea</taxon>
        <taxon>Rhynchobdellida</taxon>
        <taxon>Glossiphoniidae</taxon>
        <taxon>Helobdella</taxon>
    </lineage>
</organism>
<dbReference type="KEGG" id="hro:HELRODRAFT_158911"/>
<evidence type="ECO:0000256" key="2">
    <source>
        <dbReference type="ARBA" id="ARBA00022771"/>
    </source>
</evidence>
<dbReference type="InParanoid" id="T1ENE2"/>
<evidence type="ECO:0000313" key="7">
    <source>
        <dbReference type="Proteomes" id="UP000015101"/>
    </source>
</evidence>
<dbReference type="Gene3D" id="2.20.25.240">
    <property type="match status" value="1"/>
</dbReference>
<keyword evidence="7" id="KW-1185">Reference proteome</keyword>
<dbReference type="GO" id="GO:0008270">
    <property type="term" value="F:zinc ion binding"/>
    <property type="evidence" value="ECO:0007669"/>
    <property type="project" value="UniProtKB-KW"/>
</dbReference>
<reference evidence="6" key="3">
    <citation type="submission" date="2015-06" db="UniProtKB">
        <authorList>
            <consortium name="EnsemblMetazoa"/>
        </authorList>
    </citation>
    <scope>IDENTIFICATION</scope>
</reference>
<dbReference type="Pfam" id="PF04500">
    <property type="entry name" value="FLYWCH"/>
    <property type="match status" value="1"/>
</dbReference>
<proteinExistence type="predicted"/>
<evidence type="ECO:0000313" key="6">
    <source>
        <dbReference type="EnsemblMetazoa" id="HelroP158911"/>
    </source>
</evidence>
<dbReference type="EnsemblMetazoa" id="HelroT158911">
    <property type="protein sequence ID" value="HelroP158911"/>
    <property type="gene ID" value="HelroG158911"/>
</dbReference>
<feature type="domain" description="FLYWCH-type" evidence="4">
    <location>
        <begin position="4"/>
        <end position="62"/>
    </location>
</feature>
<dbReference type="HOGENOM" id="CLU_1620864_0_0_1"/>
<dbReference type="Proteomes" id="UP000015101">
    <property type="component" value="Unassembled WGS sequence"/>
</dbReference>
<sequence>MEIIENNKGGQKLCLEGYMYTKKLSRGATIRWQCSRKTFFNCLGAISTNIEITEIKCLKEHNYVSEPEEIAKAKVLNEMKKTAILSSTAKPSQIYADALSGLDEEDRANVGHKDHVTKTIRNQRRKNIPIEPSNTEFKIPKAWQMREGNENVIIYDSGANPFNRIIVFSTFVQL</sequence>
<evidence type="ECO:0000259" key="4">
    <source>
        <dbReference type="Pfam" id="PF04500"/>
    </source>
</evidence>
<dbReference type="AlphaFoldDB" id="T1ENE2"/>
<evidence type="ECO:0000256" key="1">
    <source>
        <dbReference type="ARBA" id="ARBA00022723"/>
    </source>
</evidence>
<keyword evidence="2" id="KW-0863">Zinc-finger</keyword>
<keyword evidence="3" id="KW-0862">Zinc</keyword>
<keyword evidence="1" id="KW-0479">Metal-binding</keyword>
<accession>T1ENE2</accession>
<gene>
    <name evidence="6" type="primary">20198092</name>
    <name evidence="5" type="ORF">HELRODRAFT_158911</name>
</gene>
<evidence type="ECO:0000313" key="5">
    <source>
        <dbReference type="EMBL" id="ESO12394.1"/>
    </source>
</evidence>
<dbReference type="EMBL" id="KB095811">
    <property type="protein sequence ID" value="ESO12394.1"/>
    <property type="molecule type" value="Genomic_DNA"/>
</dbReference>
<dbReference type="OrthoDB" id="6612379at2759"/>
<dbReference type="OMA" id="KNICCTT"/>
<dbReference type="GeneID" id="20198092"/>
<dbReference type="InterPro" id="IPR007588">
    <property type="entry name" value="Znf_FLYWCH"/>
</dbReference>
<reference evidence="5 7" key="2">
    <citation type="journal article" date="2013" name="Nature">
        <title>Insights into bilaterian evolution from three spiralian genomes.</title>
        <authorList>
            <person name="Simakov O."/>
            <person name="Marletaz F."/>
            <person name="Cho S.J."/>
            <person name="Edsinger-Gonzales E."/>
            <person name="Havlak P."/>
            <person name="Hellsten U."/>
            <person name="Kuo D.H."/>
            <person name="Larsson T."/>
            <person name="Lv J."/>
            <person name="Arendt D."/>
            <person name="Savage R."/>
            <person name="Osoegawa K."/>
            <person name="de Jong P."/>
            <person name="Grimwood J."/>
            <person name="Chapman J.A."/>
            <person name="Shapiro H."/>
            <person name="Aerts A."/>
            <person name="Otillar R.P."/>
            <person name="Terry A.Y."/>
            <person name="Boore J.L."/>
            <person name="Grigoriev I.V."/>
            <person name="Lindberg D.R."/>
            <person name="Seaver E.C."/>
            <person name="Weisblat D.A."/>
            <person name="Putnam N.H."/>
            <person name="Rokhsar D.S."/>
        </authorList>
    </citation>
    <scope>NUCLEOTIDE SEQUENCE</scope>
</reference>
<dbReference type="RefSeq" id="XP_009009114.1">
    <property type="nucleotide sequence ID" value="XM_009010866.1"/>
</dbReference>
<reference evidence="7" key="1">
    <citation type="submission" date="2012-12" db="EMBL/GenBank/DDBJ databases">
        <authorList>
            <person name="Hellsten U."/>
            <person name="Grimwood J."/>
            <person name="Chapman J.A."/>
            <person name="Shapiro H."/>
            <person name="Aerts A."/>
            <person name="Otillar R.P."/>
            <person name="Terry A.Y."/>
            <person name="Boore J.L."/>
            <person name="Simakov O."/>
            <person name="Marletaz F."/>
            <person name="Cho S.-J."/>
            <person name="Edsinger-Gonzales E."/>
            <person name="Havlak P."/>
            <person name="Kuo D.-H."/>
            <person name="Larsson T."/>
            <person name="Lv J."/>
            <person name="Arendt D."/>
            <person name="Savage R."/>
            <person name="Osoegawa K."/>
            <person name="de Jong P."/>
            <person name="Lindberg D.R."/>
            <person name="Seaver E.C."/>
            <person name="Weisblat D.A."/>
            <person name="Putnam N.H."/>
            <person name="Grigoriev I.V."/>
            <person name="Rokhsar D.S."/>
        </authorList>
    </citation>
    <scope>NUCLEOTIDE SEQUENCE</scope>
</reference>
<dbReference type="EMBL" id="AMQM01000157">
    <property type="status" value="NOT_ANNOTATED_CDS"/>
    <property type="molecule type" value="Genomic_DNA"/>
</dbReference>
<name>T1ENE2_HELRO</name>